<dbReference type="EMBL" id="JABFTP020000021">
    <property type="protein sequence ID" value="KAL3270094.1"/>
    <property type="molecule type" value="Genomic_DNA"/>
</dbReference>
<protein>
    <submittedName>
        <fullName evidence="1">Uncharacterized protein</fullName>
    </submittedName>
</protein>
<organism evidence="1 2">
    <name type="scientific">Cryptolaemus montrouzieri</name>
    <dbReference type="NCBI Taxonomy" id="559131"/>
    <lineage>
        <taxon>Eukaryota</taxon>
        <taxon>Metazoa</taxon>
        <taxon>Ecdysozoa</taxon>
        <taxon>Arthropoda</taxon>
        <taxon>Hexapoda</taxon>
        <taxon>Insecta</taxon>
        <taxon>Pterygota</taxon>
        <taxon>Neoptera</taxon>
        <taxon>Endopterygota</taxon>
        <taxon>Coleoptera</taxon>
        <taxon>Polyphaga</taxon>
        <taxon>Cucujiformia</taxon>
        <taxon>Coccinelloidea</taxon>
        <taxon>Coccinellidae</taxon>
        <taxon>Scymninae</taxon>
        <taxon>Scymnini</taxon>
        <taxon>Cryptolaemus</taxon>
    </lineage>
</organism>
<dbReference type="AlphaFoldDB" id="A0ABD2MV98"/>
<reference evidence="1 2" key="1">
    <citation type="journal article" date="2021" name="BMC Biol.">
        <title>Horizontally acquired antibacterial genes associated with adaptive radiation of ladybird beetles.</title>
        <authorList>
            <person name="Li H.S."/>
            <person name="Tang X.F."/>
            <person name="Huang Y.H."/>
            <person name="Xu Z.Y."/>
            <person name="Chen M.L."/>
            <person name="Du X.Y."/>
            <person name="Qiu B.Y."/>
            <person name="Chen P.T."/>
            <person name="Zhang W."/>
            <person name="Slipinski A."/>
            <person name="Escalona H.E."/>
            <person name="Waterhouse R.M."/>
            <person name="Zwick A."/>
            <person name="Pang H."/>
        </authorList>
    </citation>
    <scope>NUCLEOTIDE SEQUENCE [LARGE SCALE GENOMIC DNA]</scope>
    <source>
        <strain evidence="1">SYSU2018</strain>
    </source>
</reference>
<keyword evidence="2" id="KW-1185">Reference proteome</keyword>
<accession>A0ABD2MV98</accession>
<sequence length="383" mass="43814">MDRRRKSVLTKLKSLMDILDEEESQNKIGDNGSYNDDFVSRGKYPTCKAMVPGLPSSSDNISFQSTLRRKAYPLVPYRENVCIYDVHECSPSTTLCVKPVPSKSKRVYCASNFSPLNVMYNILPKLSGPSSRNNKYRSISRRCPRLCVKGEDYVHYRPSADSCENSLFCPRLRTSIRRSYSGRVPARCIQSREIRGGIMHHGCDCNKTNGLQDRCERFCCIGNPKCRHTPANCYLSRFSGGNHLSNSGYSPKMLPTYEDYSFNSDSRTFQMLDPEDETLEPSYADESRFNSTFRPLTPRRFHPYNDVNHIQKVYVPMPPCIPRSTSRSLRPSCYPSCCGDRKILTIPEVVYDSSSNHKFEPTEVCVVCPLSYLESPCHYSEEW</sequence>
<name>A0ABD2MV98_9CUCU</name>
<evidence type="ECO:0000313" key="2">
    <source>
        <dbReference type="Proteomes" id="UP001516400"/>
    </source>
</evidence>
<dbReference type="Proteomes" id="UP001516400">
    <property type="component" value="Unassembled WGS sequence"/>
</dbReference>
<gene>
    <name evidence="1" type="ORF">HHI36_009152</name>
</gene>
<comment type="caution">
    <text evidence="1">The sequence shown here is derived from an EMBL/GenBank/DDBJ whole genome shotgun (WGS) entry which is preliminary data.</text>
</comment>
<evidence type="ECO:0000313" key="1">
    <source>
        <dbReference type="EMBL" id="KAL3270094.1"/>
    </source>
</evidence>
<proteinExistence type="predicted"/>